<gene>
    <name evidence="2" type="ORF">QYF68_04545</name>
</gene>
<evidence type="ECO:0000313" key="3">
    <source>
        <dbReference type="Proteomes" id="UP001172687"/>
    </source>
</evidence>
<accession>A0ABT8H8K8</accession>
<dbReference type="InterPro" id="IPR035437">
    <property type="entry name" value="SNase_OB-fold_sf"/>
</dbReference>
<organism evidence="2 3">
    <name type="scientific">Mycolicibacterium austroafricanum</name>
    <name type="common">Mycobacterium austroafricanum</name>
    <dbReference type="NCBI Taxonomy" id="39687"/>
    <lineage>
        <taxon>Bacteria</taxon>
        <taxon>Bacillati</taxon>
        <taxon>Actinomycetota</taxon>
        <taxon>Actinomycetes</taxon>
        <taxon>Mycobacteriales</taxon>
        <taxon>Mycobacteriaceae</taxon>
        <taxon>Mycolicibacterium</taxon>
    </lineage>
</organism>
<evidence type="ECO:0000313" key="2">
    <source>
        <dbReference type="EMBL" id="MDN4517093.1"/>
    </source>
</evidence>
<dbReference type="RefSeq" id="WP_301161231.1">
    <property type="nucleotide sequence ID" value="NZ_JAUHTC010000020.1"/>
</dbReference>
<evidence type="ECO:0000256" key="1">
    <source>
        <dbReference type="SAM" id="SignalP"/>
    </source>
</evidence>
<feature type="signal peptide" evidence="1">
    <location>
        <begin position="1"/>
        <end position="19"/>
    </location>
</feature>
<dbReference type="Gene3D" id="2.40.50.90">
    <property type="match status" value="1"/>
</dbReference>
<comment type="caution">
    <text evidence="2">The sequence shown here is derived from an EMBL/GenBank/DDBJ whole genome shotgun (WGS) entry which is preliminary data.</text>
</comment>
<dbReference type="Proteomes" id="UP001172687">
    <property type="component" value="Unassembled WGS sequence"/>
</dbReference>
<dbReference type="EMBL" id="JAUHTC010000020">
    <property type="protein sequence ID" value="MDN4517093.1"/>
    <property type="molecule type" value="Genomic_DNA"/>
</dbReference>
<reference evidence="2" key="1">
    <citation type="submission" date="2023-07" db="EMBL/GenBank/DDBJ databases">
        <title>Degradation of tert-butanol by M. austroafricanum TBA100.</title>
        <authorList>
            <person name="Helbich S."/>
            <person name="Vainshtein Y."/>
        </authorList>
    </citation>
    <scope>NUCLEOTIDE SEQUENCE</scope>
    <source>
        <strain evidence="2">TBA100</strain>
    </source>
</reference>
<keyword evidence="3" id="KW-1185">Reference proteome</keyword>
<evidence type="ECO:0008006" key="4">
    <source>
        <dbReference type="Google" id="ProtNLM"/>
    </source>
</evidence>
<sequence>MAAAVAVPPASVCAAPVQAAPATATVRRVIDSDTVDVVDDVRGRLRVRVLGIDTSETKRPGLRRGVLGWPGHRVRHDDPD</sequence>
<name>A0ABT8H8K8_MYCAO</name>
<keyword evidence="1" id="KW-0732">Signal</keyword>
<dbReference type="SUPFAM" id="SSF50199">
    <property type="entry name" value="Staphylococcal nuclease"/>
    <property type="match status" value="1"/>
</dbReference>
<proteinExistence type="predicted"/>
<feature type="chain" id="PRO_5047531994" description="Nuclease" evidence="1">
    <location>
        <begin position="20"/>
        <end position="80"/>
    </location>
</feature>
<protein>
    <recommendedName>
        <fullName evidence="4">Nuclease</fullName>
    </recommendedName>
</protein>